<protein>
    <submittedName>
        <fullName evidence="2">Uncharacterized protein</fullName>
    </submittedName>
</protein>
<dbReference type="EMBL" id="BNCQ01000022">
    <property type="protein sequence ID" value="GIM06685.1"/>
    <property type="molecule type" value="Genomic_DNA"/>
</dbReference>
<comment type="caution">
    <text evidence="2">The sequence shown here is derived from an EMBL/GenBank/DDBJ whole genome shotgun (WGS) entry which is preliminary data.</text>
</comment>
<feature type="non-terminal residue" evidence="2">
    <location>
        <position position="1"/>
    </location>
</feature>
<evidence type="ECO:0000313" key="3">
    <source>
        <dbReference type="Proteomes" id="UP000722791"/>
    </source>
</evidence>
<feature type="region of interest" description="Disordered" evidence="1">
    <location>
        <begin position="305"/>
        <end position="341"/>
    </location>
</feature>
<feature type="compositionally biased region" description="Polar residues" evidence="1">
    <location>
        <begin position="404"/>
        <end position="425"/>
    </location>
</feature>
<feature type="region of interest" description="Disordered" evidence="1">
    <location>
        <begin position="569"/>
        <end position="588"/>
    </location>
</feature>
<dbReference type="AlphaFoldDB" id="A0A8J4GGZ7"/>
<organism evidence="2 3">
    <name type="scientific">Volvox reticuliferus</name>
    <dbReference type="NCBI Taxonomy" id="1737510"/>
    <lineage>
        <taxon>Eukaryota</taxon>
        <taxon>Viridiplantae</taxon>
        <taxon>Chlorophyta</taxon>
        <taxon>core chlorophytes</taxon>
        <taxon>Chlorophyceae</taxon>
        <taxon>CS clade</taxon>
        <taxon>Chlamydomonadales</taxon>
        <taxon>Volvocaceae</taxon>
        <taxon>Volvox</taxon>
    </lineage>
</organism>
<feature type="region of interest" description="Disordered" evidence="1">
    <location>
        <begin position="404"/>
        <end position="432"/>
    </location>
</feature>
<reference evidence="2" key="1">
    <citation type="journal article" date="2021" name="Proc. Natl. Acad. Sci. U.S.A.">
        <title>Three genomes in the algal genus Volvox reveal the fate of a haploid sex-determining region after a transition to homothallism.</title>
        <authorList>
            <person name="Yamamoto K."/>
            <person name="Hamaji T."/>
            <person name="Kawai-Toyooka H."/>
            <person name="Matsuzaki R."/>
            <person name="Takahashi F."/>
            <person name="Nishimura Y."/>
            <person name="Kawachi M."/>
            <person name="Noguchi H."/>
            <person name="Minakuchi Y."/>
            <person name="Umen J.G."/>
            <person name="Toyoda A."/>
            <person name="Nozaki H."/>
        </authorList>
    </citation>
    <scope>NUCLEOTIDE SEQUENCE</scope>
    <source>
        <strain evidence="2">NIES-3785</strain>
    </source>
</reference>
<sequence length="683" mass="68025">IALVVPGEKDGTAAPCASIVCGGGPNGPQLQQFQQAGYTAAVAEAARSGDEPATSIHLLASGLHGDVLLLGSEAFSRGYRDSTYNRMCSTGAEGASGHQIGTSGVDMELPLDWATAAAASHLRNFCGLALKVGSRLLAVITLAWGKTYPVPPALRTLGGGTPGHGPSGSLQLTSPQSSAFRQSAAASAVAAAVAGCPGGPPAATSAAAPSEAEVACLLQLSQVFSLGLFSEASNVLYGQKVARMIHVMTQATTLQDTLDGLMVGVRDILLHRFQQELVPTLALKHTTAPTAAFILETRPGGGAPLLSPLPSLKPRGRTVSGHATAPPATAPPRSLHPAVASPISASLPPHCSTPGQVRALQSVAAGANHPSPYSPSQAQGIASGGGGGVAASNSNAALVPGKSVSNNNAMASQNPALSTTPSNLPSGGGGGGGGGVACSGRISVSSHFHRLRYVDSRGGAGASCEGAGGNSLPISGMLQHAMSVDLGGSLEADCGVPHTVHAHITSMADTLFMASLSMGMEAVNDTAAGRIGSSAAAASEAATATSSGRQAHAYVSAVDRDTLAAVKRDLGRNSTSQGRPAGVGGRGIGPTVSSTAVAAAGAGGAGLSGVAPGTVTYQGSVVPNCHLLVQDESLPCRDLVLVQKLIRMPVQSLVLVVIRPTDVLLKSNIQPQTNHATPTINSV</sequence>
<evidence type="ECO:0000313" key="2">
    <source>
        <dbReference type="EMBL" id="GIM06685.1"/>
    </source>
</evidence>
<evidence type="ECO:0000256" key="1">
    <source>
        <dbReference type="SAM" id="MobiDB-lite"/>
    </source>
</evidence>
<proteinExistence type="predicted"/>
<accession>A0A8J4GGZ7</accession>
<feature type="non-terminal residue" evidence="2">
    <location>
        <position position="683"/>
    </location>
</feature>
<dbReference type="Proteomes" id="UP000722791">
    <property type="component" value="Unassembled WGS sequence"/>
</dbReference>
<gene>
    <name evidence="2" type="ORF">Vretimale_10967</name>
</gene>
<name>A0A8J4GGZ7_9CHLO</name>
<feature type="region of interest" description="Disordered" evidence="1">
    <location>
        <begin position="366"/>
        <end position="390"/>
    </location>
</feature>